<gene>
    <name evidence="1" type="ORF">SPPYR_3941</name>
</gene>
<sequence>MISQNPKPTARNSRFYLARMQACQTEAKEASLPNVRDRALRAAVAWREMYQKALQFEQRLSQ</sequence>
<accession>A0A1Y5Q2D7</accession>
<dbReference type="AlphaFoldDB" id="A0A1Y5Q2D7"/>
<evidence type="ECO:0000313" key="1">
    <source>
        <dbReference type="EMBL" id="SBV35056.1"/>
    </source>
</evidence>
<organism evidence="1">
    <name type="scientific">uncultured Sphingopyxis sp</name>
    <dbReference type="NCBI Taxonomy" id="310581"/>
    <lineage>
        <taxon>Bacteria</taxon>
        <taxon>Pseudomonadati</taxon>
        <taxon>Pseudomonadota</taxon>
        <taxon>Alphaproteobacteria</taxon>
        <taxon>Sphingomonadales</taxon>
        <taxon>Sphingomonadaceae</taxon>
        <taxon>Sphingopyxis</taxon>
        <taxon>environmental samples</taxon>
    </lineage>
</organism>
<dbReference type="EMBL" id="LT598653">
    <property type="protein sequence ID" value="SBV35056.1"/>
    <property type="molecule type" value="Genomic_DNA"/>
</dbReference>
<name>A0A1Y5Q2D7_9SPHN</name>
<protein>
    <submittedName>
        <fullName evidence="1">Uncharacterized protein</fullName>
    </submittedName>
</protein>
<dbReference type="KEGG" id="sphu:SPPYR_3941"/>
<proteinExistence type="predicted"/>
<reference evidence="1" key="1">
    <citation type="submission" date="2016-03" db="EMBL/GenBank/DDBJ databases">
        <authorList>
            <person name="Ploux O."/>
        </authorList>
    </citation>
    <scope>NUCLEOTIDE SEQUENCE</scope>
    <source>
        <strain evidence="1">UC10</strain>
    </source>
</reference>